<evidence type="ECO:0000313" key="4">
    <source>
        <dbReference type="WBParaSite" id="TCONS_00009948.p1"/>
    </source>
</evidence>
<sequence length="126" mass="14235">MTKIAFKSSKEGLSQLPEILKRFQTTLLNSQKDFDVDISISITKTASKQSKRILSDSSTFSSTTSSNDPELLKRKNKRTNETTQTPRTSSMLQQTSGGYVDLAKLRDSQNYEKISKSLISNRTHRK</sequence>
<feature type="compositionally biased region" description="Low complexity" evidence="1">
    <location>
        <begin position="55"/>
        <end position="66"/>
    </location>
</feature>
<dbReference type="WBParaSite" id="SSTP_0000998800.1">
    <property type="protein sequence ID" value="SSTP_0000998800.1"/>
    <property type="gene ID" value="SSTP_0000998800"/>
</dbReference>
<name>A0A0K0EKJ4_STRER</name>
<reference evidence="3" key="1">
    <citation type="submission" date="2015-08" db="UniProtKB">
        <authorList>
            <consortium name="WormBaseParasite"/>
        </authorList>
    </citation>
    <scope>IDENTIFICATION</scope>
</reference>
<evidence type="ECO:0000313" key="3">
    <source>
        <dbReference type="WBParaSite" id="SSTP_0000998800.1"/>
    </source>
</evidence>
<feature type="compositionally biased region" description="Polar residues" evidence="1">
    <location>
        <begin position="81"/>
        <end position="97"/>
    </location>
</feature>
<protein>
    <submittedName>
        <fullName evidence="4">DEP domain-containing protein</fullName>
    </submittedName>
</protein>
<accession>A0A0K0EKJ4</accession>
<proteinExistence type="predicted"/>
<keyword evidence="2" id="KW-1185">Reference proteome</keyword>
<dbReference type="WBParaSite" id="TCONS_00009948.p1">
    <property type="protein sequence ID" value="TCONS_00009948.p1"/>
    <property type="gene ID" value="XLOC_007658"/>
</dbReference>
<dbReference type="AlphaFoldDB" id="A0A0K0EKJ4"/>
<evidence type="ECO:0000256" key="1">
    <source>
        <dbReference type="SAM" id="MobiDB-lite"/>
    </source>
</evidence>
<organism evidence="3">
    <name type="scientific">Strongyloides stercoralis</name>
    <name type="common">Threadworm</name>
    <dbReference type="NCBI Taxonomy" id="6248"/>
    <lineage>
        <taxon>Eukaryota</taxon>
        <taxon>Metazoa</taxon>
        <taxon>Ecdysozoa</taxon>
        <taxon>Nematoda</taxon>
        <taxon>Chromadorea</taxon>
        <taxon>Rhabditida</taxon>
        <taxon>Tylenchina</taxon>
        <taxon>Panagrolaimomorpha</taxon>
        <taxon>Strongyloidoidea</taxon>
        <taxon>Strongyloididae</taxon>
        <taxon>Strongyloides</taxon>
    </lineage>
</organism>
<dbReference type="Proteomes" id="UP000035681">
    <property type="component" value="Unplaced"/>
</dbReference>
<feature type="region of interest" description="Disordered" evidence="1">
    <location>
        <begin position="47"/>
        <end position="98"/>
    </location>
</feature>
<evidence type="ECO:0000313" key="2">
    <source>
        <dbReference type="Proteomes" id="UP000035681"/>
    </source>
</evidence>